<dbReference type="InterPro" id="IPR011010">
    <property type="entry name" value="DNA_brk_join_enz"/>
</dbReference>
<dbReference type="InterPro" id="IPR002104">
    <property type="entry name" value="Integrase_catalytic"/>
</dbReference>
<dbReference type="Proteomes" id="UP001388366">
    <property type="component" value="Unassembled WGS sequence"/>
</dbReference>
<evidence type="ECO:0000313" key="3">
    <source>
        <dbReference type="EMBL" id="MEM5553091.1"/>
    </source>
</evidence>
<dbReference type="SUPFAM" id="SSF56349">
    <property type="entry name" value="DNA breaking-rejoining enzymes"/>
    <property type="match status" value="1"/>
</dbReference>
<name>A0ABU9U7S8_9GAMM</name>
<dbReference type="Gene3D" id="1.10.443.10">
    <property type="entry name" value="Intergrase catalytic core"/>
    <property type="match status" value="1"/>
</dbReference>
<feature type="domain" description="Tyr recombinase" evidence="2">
    <location>
        <begin position="1"/>
        <end position="176"/>
    </location>
</feature>
<accession>A0ABU9U7S8</accession>
<dbReference type="PROSITE" id="PS51898">
    <property type="entry name" value="TYR_RECOMBINASE"/>
    <property type="match status" value="1"/>
</dbReference>
<reference evidence="3 4" key="1">
    <citation type="submission" date="2024-03" db="EMBL/GenBank/DDBJ databases">
        <title>Community enrichment and isolation of bacterial strains for fucoidan degradation.</title>
        <authorList>
            <person name="Sichert A."/>
        </authorList>
    </citation>
    <scope>NUCLEOTIDE SEQUENCE [LARGE SCALE GENOMIC DNA]</scope>
    <source>
        <strain evidence="3 4">AS81</strain>
    </source>
</reference>
<evidence type="ECO:0000256" key="1">
    <source>
        <dbReference type="ARBA" id="ARBA00023172"/>
    </source>
</evidence>
<evidence type="ECO:0000259" key="2">
    <source>
        <dbReference type="PROSITE" id="PS51898"/>
    </source>
</evidence>
<proteinExistence type="predicted"/>
<organism evidence="3 4">
    <name type="scientific">Pseudoalteromonas neustonica</name>
    <dbReference type="NCBI Taxonomy" id="1840331"/>
    <lineage>
        <taxon>Bacteria</taxon>
        <taxon>Pseudomonadati</taxon>
        <taxon>Pseudomonadota</taxon>
        <taxon>Gammaproteobacteria</taxon>
        <taxon>Alteromonadales</taxon>
        <taxon>Pseudoalteromonadaceae</taxon>
        <taxon>Pseudoalteromonas</taxon>
    </lineage>
</organism>
<keyword evidence="4" id="KW-1185">Reference proteome</keyword>
<gene>
    <name evidence="3" type="ORF">WNY63_20440</name>
</gene>
<comment type="caution">
    <text evidence="3">The sequence shown here is derived from an EMBL/GenBank/DDBJ whole genome shotgun (WGS) entry which is preliminary data.</text>
</comment>
<sequence>MEHILNKLFKNGIVTPEMTQEEASVNLAIAIISKTGIRLNELLKAHMGLIDSNSGRNINLVITTSEKTAQQERKIILSPLLSNALTIYQSRFHTQSIKNKTIFYSSKTGNPISPKVFNNYINLNKNVLYQGLTFNDFRKYALKNMFERCENFNPKTSIKRYMGHGNFQSTTKYIKK</sequence>
<keyword evidence="1" id="KW-0233">DNA recombination</keyword>
<dbReference type="RefSeq" id="WP_342884661.1">
    <property type="nucleotide sequence ID" value="NZ_JBBMQU010000063.1"/>
</dbReference>
<dbReference type="Pfam" id="PF00589">
    <property type="entry name" value="Phage_integrase"/>
    <property type="match status" value="1"/>
</dbReference>
<dbReference type="CDD" id="cd00397">
    <property type="entry name" value="DNA_BRE_C"/>
    <property type="match status" value="1"/>
</dbReference>
<protein>
    <submittedName>
        <fullName evidence="3">Site-specific integrase</fullName>
    </submittedName>
</protein>
<dbReference type="EMBL" id="JBBMQU010000063">
    <property type="protein sequence ID" value="MEM5553091.1"/>
    <property type="molecule type" value="Genomic_DNA"/>
</dbReference>
<dbReference type="InterPro" id="IPR013762">
    <property type="entry name" value="Integrase-like_cat_sf"/>
</dbReference>
<evidence type="ECO:0000313" key="4">
    <source>
        <dbReference type="Proteomes" id="UP001388366"/>
    </source>
</evidence>